<keyword evidence="3" id="KW-0167">Capsid protein</keyword>
<evidence type="ECO:0000256" key="11">
    <source>
        <dbReference type="SAM" id="MobiDB-lite"/>
    </source>
</evidence>
<keyword evidence="8 12" id="KW-0543">Viral nucleoprotein</keyword>
<gene>
    <name evidence="12" type="primary">NP</name>
</gene>
<evidence type="ECO:0000256" key="6">
    <source>
        <dbReference type="ARBA" id="ARBA00022844"/>
    </source>
</evidence>
<reference evidence="12" key="1">
    <citation type="submission" date="2020-08" db="EMBL/GenBank/DDBJ databases">
        <authorList>
            <person name="Parry R.H."/>
            <person name="Wille M."/>
            <person name="Geoghegan J.L."/>
            <person name="Turnbull O.M.H."/>
            <person name="Holmes E.C."/>
        </authorList>
    </citation>
    <scope>NUCLEOTIDE SEQUENCE</scope>
    <source>
        <strain evidence="12">OCFILV/Shuangliu</strain>
    </source>
</reference>
<keyword evidence="6" id="KW-0946">Virion</keyword>
<feature type="compositionally biased region" description="Low complexity" evidence="11">
    <location>
        <begin position="520"/>
        <end position="533"/>
    </location>
</feature>
<evidence type="ECO:0000256" key="8">
    <source>
        <dbReference type="ARBA" id="ARBA00023086"/>
    </source>
</evidence>
<keyword evidence="5" id="KW-0945">Host-virus interaction</keyword>
<feature type="region of interest" description="Disordered" evidence="11">
    <location>
        <begin position="508"/>
        <end position="562"/>
    </location>
</feature>
<keyword evidence="7" id="KW-0694">RNA-binding</keyword>
<dbReference type="GO" id="GO:0019013">
    <property type="term" value="C:viral nucleocapsid"/>
    <property type="evidence" value="ECO:0007669"/>
    <property type="project" value="UniProtKB-KW"/>
</dbReference>
<dbReference type="GO" id="GO:0019029">
    <property type="term" value="C:helical viral capsid"/>
    <property type="evidence" value="ECO:0007669"/>
    <property type="project" value="UniProtKB-KW"/>
</dbReference>
<evidence type="ECO:0000256" key="2">
    <source>
        <dbReference type="ARBA" id="ARBA00022524"/>
    </source>
</evidence>
<evidence type="ECO:0000256" key="5">
    <source>
        <dbReference type="ARBA" id="ARBA00022581"/>
    </source>
</evidence>
<dbReference type="SUPFAM" id="SSF161003">
    <property type="entry name" value="flu NP-like"/>
    <property type="match status" value="1"/>
</dbReference>
<name>A0A866VUA3_9ORTO</name>
<evidence type="ECO:0000256" key="10">
    <source>
        <dbReference type="ARBA" id="ARBA00023296"/>
    </source>
</evidence>
<dbReference type="GO" id="GO:1990904">
    <property type="term" value="C:ribonucleoprotein complex"/>
    <property type="evidence" value="ECO:0007669"/>
    <property type="project" value="UniProtKB-KW"/>
</dbReference>
<dbReference type="GO" id="GO:0003723">
    <property type="term" value="F:RNA binding"/>
    <property type="evidence" value="ECO:0007669"/>
    <property type="project" value="UniProtKB-KW"/>
</dbReference>
<dbReference type="InterPro" id="IPR002141">
    <property type="entry name" value="Flu_NP"/>
</dbReference>
<organism evidence="12">
    <name type="scientific">Ornate chorus frog influenza-like virus</name>
    <dbReference type="NCBI Taxonomy" id="2777033"/>
    <lineage>
        <taxon>Viruses</taxon>
        <taxon>Riboviria</taxon>
        <taxon>Orthornavirae</taxon>
        <taxon>Negarnaviricota</taxon>
        <taxon>Polyploviricotina</taxon>
        <taxon>Insthoviricetes</taxon>
        <taxon>Articulavirales</taxon>
        <taxon>Orthomyxoviridae</taxon>
    </lineage>
</organism>
<evidence type="ECO:0000256" key="1">
    <source>
        <dbReference type="ARBA" id="ARBA00022497"/>
    </source>
</evidence>
<evidence type="ECO:0000256" key="4">
    <source>
        <dbReference type="ARBA" id="ARBA00022562"/>
    </source>
</evidence>
<keyword evidence="2" id="KW-1163">Viral penetration into host nucleus</keyword>
<keyword evidence="9" id="KW-0687">Ribonucleoprotein</keyword>
<keyword evidence="10" id="KW-1160">Virus entry into host cell</keyword>
<sequence>MNTPRVRTPELQRANNAHLIEQNVKIYTELCNAFGLRKEEMMIVENSIAIEKMIRVITDKKYQRKRMKKMNDAGKSLEEVESVFCRVVKFHEPGKVKPDLVKTTRARVFSILEGILGKDLDKASVLGKRMGFSAMFLSNLNEVLYQRGKNQLRGKSSAETFTLSQGASLEARFRPIMDKHLGVATVVGSIKNILQSIDKRTYLATTIRKPGAEGGSWTPMERDLSLLERKVFPGPLKSIVKKIPTLDKNEKNLALNLITEASLLLKPQITHKMIMPWCMWKGVVEHCQENNLDLSDFAAYSGQRAFRALQIGSLRSLIIGGMGIVGDANIAEDPVDKIQALMMGCLGAAYEDINIIETMIGAKLKRRYQMKVGNFGPEEGTVHGARISFTHWAEFGNRLPFSSGGSGESKQISNSGVFLVERQSTTNLGRLQDLINRESGDAGEPLSSLVAKVRAQIEMVSAKQRELREFLGGYLYRMDDDEKKNPITFERSGTSFFFEFTASDVKRTGAKRRREERMELSQAGSSGSLGQKSPTQQFTFSAPVLKPPGSNPPTKMAKTEIPTVEVQDVDLI</sequence>
<dbReference type="EMBL" id="MT926374">
    <property type="protein sequence ID" value="QOE76796.1"/>
    <property type="molecule type" value="Viral_cRNA"/>
</dbReference>
<evidence type="ECO:0000313" key="12">
    <source>
        <dbReference type="EMBL" id="QOE76796.1"/>
    </source>
</evidence>
<protein>
    <submittedName>
        <fullName evidence="12">Nucleoprotein</fullName>
    </submittedName>
</protein>
<dbReference type="GO" id="GO:0005198">
    <property type="term" value="F:structural molecule activity"/>
    <property type="evidence" value="ECO:0007669"/>
    <property type="project" value="InterPro"/>
</dbReference>
<evidence type="ECO:0000256" key="7">
    <source>
        <dbReference type="ARBA" id="ARBA00022884"/>
    </source>
</evidence>
<dbReference type="GO" id="GO:0046718">
    <property type="term" value="P:symbiont entry into host cell"/>
    <property type="evidence" value="ECO:0007669"/>
    <property type="project" value="UniProtKB-KW"/>
</dbReference>
<accession>A0A866VUA3</accession>
<dbReference type="GO" id="GO:0075732">
    <property type="term" value="P:viral penetration into host nucleus"/>
    <property type="evidence" value="ECO:0007669"/>
    <property type="project" value="UniProtKB-KW"/>
</dbReference>
<proteinExistence type="predicted"/>
<keyword evidence="4" id="KW-1048">Host nucleus</keyword>
<dbReference type="GO" id="GO:0043657">
    <property type="term" value="C:host cell"/>
    <property type="evidence" value="ECO:0007669"/>
    <property type="project" value="GOC"/>
</dbReference>
<reference evidence="12" key="2">
    <citation type="journal article" name="Viruses">
        <title>Divergent Influenza-Like Viruses of Amphibians and Fish Support an Ancient Evolutionary Association.</title>
        <authorList>
            <person name="Parry R."/>
            <person name="Wille M."/>
            <person name="Turnbull O.M.H."/>
            <person name="Geoghegan J.L."/>
            <person name="Holmes E.C."/>
        </authorList>
    </citation>
    <scope>NUCLEOTIDE SEQUENCE</scope>
    <source>
        <strain evidence="12">OCFILV/Shuangliu</strain>
    </source>
</reference>
<keyword evidence="1" id="KW-1139">Helical capsid protein</keyword>
<dbReference type="Pfam" id="PF00506">
    <property type="entry name" value="Flu_NP"/>
    <property type="match status" value="1"/>
</dbReference>
<evidence type="ECO:0000256" key="9">
    <source>
        <dbReference type="ARBA" id="ARBA00023274"/>
    </source>
</evidence>
<evidence type="ECO:0000256" key="3">
    <source>
        <dbReference type="ARBA" id="ARBA00022561"/>
    </source>
</evidence>